<dbReference type="Proteomes" id="UP000005084">
    <property type="component" value="Unassembled WGS sequence"/>
</dbReference>
<dbReference type="EMBL" id="DS990259">
    <property type="protein sequence ID" value="EEQ56268.1"/>
    <property type="molecule type" value="Genomic_DNA"/>
</dbReference>
<evidence type="ECO:0000313" key="1">
    <source>
        <dbReference type="EMBL" id="EEQ56268.1"/>
    </source>
</evidence>
<proteinExistence type="predicted"/>
<name>C5EE24_BIFLI</name>
<sequence>MSAGDAGLSTGTGLNRYRQLLEQQNGALHVTAQDAEWTLSAVIPL</sequence>
<gene>
    <name evidence="1" type="ORF">BLIG_01937</name>
</gene>
<reference evidence="1" key="1">
    <citation type="submission" date="2008-08" db="EMBL/GenBank/DDBJ databases">
        <title>Annotation of Bifidobacterium longum subsp. infantis CCUG 52486.</title>
        <authorList>
            <consortium name="The Broad Institute Genome Sequencing Platform"/>
            <person name="Gougoulias C."/>
            <person name="Tuohy K.M."/>
            <person name="Gibson G.R."/>
            <person name="Ward D."/>
            <person name="Mehta T."/>
            <person name="Young S."/>
            <person name="Jaffe D."/>
            <person name="Gnerre S."/>
            <person name="Berlin A."/>
            <person name="Heiman D."/>
            <person name="Hepburn T."/>
            <person name="Shea T."/>
            <person name="Sykes S."/>
            <person name="Alvarado L."/>
            <person name="Kodira C."/>
            <person name="Borodovsky M."/>
            <person name="Lander E."/>
            <person name="Galagan J."/>
            <person name="Nusbaum C."/>
            <person name="Birren B."/>
        </authorList>
    </citation>
    <scope>NUCLEOTIDE SEQUENCE [LARGE SCALE GENOMIC DNA]</scope>
    <source>
        <strain evidence="1">CCUG 52486</strain>
    </source>
</reference>
<accession>C5EE24</accession>
<organism evidence="1">
    <name type="scientific">Bifidobacterium longum subsp. infantis CCUG 52486</name>
    <dbReference type="NCBI Taxonomy" id="537937"/>
    <lineage>
        <taxon>Bacteria</taxon>
        <taxon>Bacillati</taxon>
        <taxon>Actinomycetota</taxon>
        <taxon>Actinomycetes</taxon>
        <taxon>Bifidobacteriales</taxon>
        <taxon>Bifidobacteriaceae</taxon>
        <taxon>Bifidobacterium</taxon>
    </lineage>
</organism>
<dbReference type="AlphaFoldDB" id="C5EE24"/>
<protein>
    <submittedName>
        <fullName evidence="1">Uncharacterized protein</fullName>
    </submittedName>
</protein>
<dbReference type="HOGENOM" id="CLU_3196665_0_0_11"/>